<dbReference type="InterPro" id="IPR000700">
    <property type="entry name" value="PAS-assoc_C"/>
</dbReference>
<dbReference type="InterPro" id="IPR052155">
    <property type="entry name" value="Biofilm_reg_signaling"/>
</dbReference>
<dbReference type="SMART" id="SM00267">
    <property type="entry name" value="GGDEF"/>
    <property type="match status" value="1"/>
</dbReference>
<evidence type="ECO:0000259" key="2">
    <source>
        <dbReference type="PROSITE" id="PS50113"/>
    </source>
</evidence>
<dbReference type="SUPFAM" id="SSF55785">
    <property type="entry name" value="PYP-like sensor domain (PAS domain)"/>
    <property type="match status" value="2"/>
</dbReference>
<dbReference type="Pfam" id="PF00990">
    <property type="entry name" value="GGDEF"/>
    <property type="match status" value="1"/>
</dbReference>
<dbReference type="NCBIfam" id="TIGR00254">
    <property type="entry name" value="GGDEF"/>
    <property type="match status" value="1"/>
</dbReference>
<proteinExistence type="predicted"/>
<dbReference type="Gene3D" id="3.20.20.450">
    <property type="entry name" value="EAL domain"/>
    <property type="match status" value="1"/>
</dbReference>
<dbReference type="PROSITE" id="PS50113">
    <property type="entry name" value="PAC"/>
    <property type="match status" value="1"/>
</dbReference>
<dbReference type="InterPro" id="IPR001610">
    <property type="entry name" value="PAC"/>
</dbReference>
<evidence type="ECO:0000259" key="3">
    <source>
        <dbReference type="PROSITE" id="PS50883"/>
    </source>
</evidence>
<sequence length="697" mass="80173">MENYYRRMINKLSKNNDNSVFQLAFYQSTFHTLIEKAPVGIYILEEGQFAYVNQFYSNLLGYQKQEISEIELSLEQIIYPEDLSILKNHIKKTALREDVVAEYRVRQIKKDGTILLTEMNISTSEINGKQIFFGTVMDISKQVAFQQQIEEANERHRSLFENSPDAIFSFDHEGQFLSANPATELLAGYSAQELEQMSFRSIVATEDLPMAMKSFEQGKQGISSNYKIQAVRKDGGKIHIDTIHFPMRVNGEIIGTYGVARDITNKIKYDQQLEKLAFYDPLTELPNRKLFEDRVGQLLNFLHNEQREFAVVYLDLDRFKFINNSLGRQNGDEFLKLVATRLKKNMEKTDTLSRMAGDEFTILLPDATKEEAIKTAINVNEAITEPFQIAGNLITVSASIGIALGTDSKVTVDEIIRNAETAMRYTKKFKKNIYTLYSEELDAKASYRLSIENDLKVAIQNDELELFYQPIIDLNTNQLKAMEALIRWNHREHGLISPNDFIPIAEESGQIIEIGSWVLKTACRQNKKWQDSGILPFKVAVNVSTKQLQHYNFIHSVAKTLEEEMLEPKWLELEVTESILHEDVEFIKENLLRLKELGVCLSIDDFGTGYTSLNYLREYPFDKIKIDRSFIDDINRDLNGKRITSAVISLAHSLNMNVVAEGIENETQLNYLSDERCDEGQGYFFNRPLPVNRLKFN</sequence>
<dbReference type="PROSITE" id="PS50887">
    <property type="entry name" value="GGDEF"/>
    <property type="match status" value="1"/>
</dbReference>
<dbReference type="PANTHER" id="PTHR44757">
    <property type="entry name" value="DIGUANYLATE CYCLASE DGCP"/>
    <property type="match status" value="1"/>
</dbReference>
<dbReference type="Proteomes" id="UP000262939">
    <property type="component" value="Unassembled WGS sequence"/>
</dbReference>
<dbReference type="InterPro" id="IPR001633">
    <property type="entry name" value="EAL_dom"/>
</dbReference>
<gene>
    <name evidence="5" type="ORF">D0466_19250</name>
</gene>
<dbReference type="InterPro" id="IPR029787">
    <property type="entry name" value="Nucleotide_cyclase"/>
</dbReference>
<accession>A0A372L7C4</accession>
<evidence type="ECO:0000313" key="5">
    <source>
        <dbReference type="EMBL" id="RFU61121.1"/>
    </source>
</evidence>
<dbReference type="Pfam" id="PF08447">
    <property type="entry name" value="PAS_3"/>
    <property type="match status" value="1"/>
</dbReference>
<dbReference type="Gene3D" id="3.30.450.20">
    <property type="entry name" value="PAS domain"/>
    <property type="match status" value="2"/>
</dbReference>
<evidence type="ECO:0000313" key="6">
    <source>
        <dbReference type="Proteomes" id="UP000262939"/>
    </source>
</evidence>
<dbReference type="Pfam" id="PF08448">
    <property type="entry name" value="PAS_4"/>
    <property type="match status" value="1"/>
</dbReference>
<dbReference type="CDD" id="cd00130">
    <property type="entry name" value="PAS"/>
    <property type="match status" value="2"/>
</dbReference>
<protein>
    <submittedName>
        <fullName evidence="5">EAL domain-containing protein</fullName>
    </submittedName>
</protein>
<dbReference type="Pfam" id="PF00563">
    <property type="entry name" value="EAL"/>
    <property type="match status" value="1"/>
</dbReference>
<dbReference type="InterPro" id="IPR035965">
    <property type="entry name" value="PAS-like_dom_sf"/>
</dbReference>
<dbReference type="SUPFAM" id="SSF55073">
    <property type="entry name" value="Nucleotide cyclase"/>
    <property type="match status" value="1"/>
</dbReference>
<dbReference type="PANTHER" id="PTHR44757:SF2">
    <property type="entry name" value="BIOFILM ARCHITECTURE MAINTENANCE PROTEIN MBAA"/>
    <property type="match status" value="1"/>
</dbReference>
<feature type="domain" description="PAS" evidence="1">
    <location>
        <begin position="45"/>
        <end position="97"/>
    </location>
</feature>
<dbReference type="EMBL" id="QVTD01000017">
    <property type="protein sequence ID" value="RFU61121.1"/>
    <property type="molecule type" value="Genomic_DNA"/>
</dbReference>
<dbReference type="SMART" id="SM00052">
    <property type="entry name" value="EAL"/>
    <property type="match status" value="1"/>
</dbReference>
<dbReference type="PROSITE" id="PS50883">
    <property type="entry name" value="EAL"/>
    <property type="match status" value="1"/>
</dbReference>
<dbReference type="SUPFAM" id="SSF141868">
    <property type="entry name" value="EAL domain-like"/>
    <property type="match status" value="1"/>
</dbReference>
<keyword evidence="6" id="KW-1185">Reference proteome</keyword>
<dbReference type="InterPro" id="IPR043128">
    <property type="entry name" value="Rev_trsase/Diguanyl_cyclase"/>
</dbReference>
<feature type="domain" description="PAC" evidence="2">
    <location>
        <begin position="224"/>
        <end position="275"/>
    </location>
</feature>
<name>A0A372L7C4_9BACI</name>
<evidence type="ECO:0000259" key="1">
    <source>
        <dbReference type="PROSITE" id="PS50112"/>
    </source>
</evidence>
<feature type="domain" description="PAS" evidence="1">
    <location>
        <begin position="152"/>
        <end position="217"/>
    </location>
</feature>
<dbReference type="FunFam" id="3.20.20.450:FF:000001">
    <property type="entry name" value="Cyclic di-GMP phosphodiesterase yahA"/>
    <property type="match status" value="1"/>
</dbReference>
<dbReference type="PROSITE" id="PS50112">
    <property type="entry name" value="PAS"/>
    <property type="match status" value="2"/>
</dbReference>
<evidence type="ECO:0000259" key="4">
    <source>
        <dbReference type="PROSITE" id="PS50887"/>
    </source>
</evidence>
<feature type="domain" description="GGDEF" evidence="4">
    <location>
        <begin position="307"/>
        <end position="439"/>
    </location>
</feature>
<dbReference type="CDD" id="cd01949">
    <property type="entry name" value="GGDEF"/>
    <property type="match status" value="1"/>
</dbReference>
<organism evidence="5 6">
    <name type="scientific">Peribacillus glennii</name>
    <dbReference type="NCBI Taxonomy" id="2303991"/>
    <lineage>
        <taxon>Bacteria</taxon>
        <taxon>Bacillati</taxon>
        <taxon>Bacillota</taxon>
        <taxon>Bacilli</taxon>
        <taxon>Bacillales</taxon>
        <taxon>Bacillaceae</taxon>
        <taxon>Peribacillus</taxon>
    </lineage>
</organism>
<dbReference type="Gene3D" id="3.30.70.270">
    <property type="match status" value="1"/>
</dbReference>
<dbReference type="AlphaFoldDB" id="A0A372L7C4"/>
<dbReference type="InterPro" id="IPR000014">
    <property type="entry name" value="PAS"/>
</dbReference>
<dbReference type="InterPro" id="IPR013656">
    <property type="entry name" value="PAS_4"/>
</dbReference>
<dbReference type="InterPro" id="IPR000160">
    <property type="entry name" value="GGDEF_dom"/>
</dbReference>
<dbReference type="OrthoDB" id="9759607at2"/>
<dbReference type="InterPro" id="IPR035919">
    <property type="entry name" value="EAL_sf"/>
</dbReference>
<reference evidence="5 6" key="1">
    <citation type="submission" date="2018-08" db="EMBL/GenBank/DDBJ databases">
        <title>Bacillus chawlae sp. nov., Bacillus glennii sp. nov., and Bacillus saganii sp. nov. Isolated from the Vehicle Assembly Building at Kennedy Space Center where the Viking Spacecraft were Assembled.</title>
        <authorList>
            <person name="Seuylemezian A."/>
            <person name="Vaishampayan P."/>
        </authorList>
    </citation>
    <scope>NUCLEOTIDE SEQUENCE [LARGE SCALE GENOMIC DNA]</scope>
    <source>
        <strain evidence="5 6">V44-8</strain>
    </source>
</reference>
<comment type="caution">
    <text evidence="5">The sequence shown here is derived from an EMBL/GenBank/DDBJ whole genome shotgun (WGS) entry which is preliminary data.</text>
</comment>
<dbReference type="InterPro" id="IPR013655">
    <property type="entry name" value="PAS_fold_3"/>
</dbReference>
<feature type="domain" description="EAL" evidence="3">
    <location>
        <begin position="448"/>
        <end position="697"/>
    </location>
</feature>
<dbReference type="SMART" id="SM00091">
    <property type="entry name" value="PAS"/>
    <property type="match status" value="2"/>
</dbReference>
<dbReference type="SMART" id="SM00086">
    <property type="entry name" value="PAC"/>
    <property type="match status" value="2"/>
</dbReference>
<dbReference type="CDD" id="cd01948">
    <property type="entry name" value="EAL"/>
    <property type="match status" value="1"/>
</dbReference>
<dbReference type="NCBIfam" id="TIGR00229">
    <property type="entry name" value="sensory_box"/>
    <property type="match status" value="2"/>
</dbReference>